<keyword evidence="2" id="KW-0472">Membrane</keyword>
<evidence type="ECO:0000313" key="3">
    <source>
        <dbReference type="EMBL" id="OXA58665.1"/>
    </source>
</evidence>
<dbReference type="AlphaFoldDB" id="A0A226ELU9"/>
<protein>
    <submittedName>
        <fullName evidence="3">Protein unzipped</fullName>
    </submittedName>
</protein>
<dbReference type="EMBL" id="LNIX01000003">
    <property type="protein sequence ID" value="OXA58665.1"/>
    <property type="molecule type" value="Genomic_DNA"/>
</dbReference>
<feature type="transmembrane region" description="Helical" evidence="2">
    <location>
        <begin position="71"/>
        <end position="92"/>
    </location>
</feature>
<dbReference type="OMA" id="GEMSYWA"/>
<name>A0A226ELU9_FOLCA</name>
<keyword evidence="2" id="KW-1133">Transmembrane helix</keyword>
<feature type="compositionally biased region" description="Low complexity" evidence="1">
    <location>
        <begin position="439"/>
        <end position="451"/>
    </location>
</feature>
<gene>
    <name evidence="3" type="ORF">Fcan01_08341</name>
</gene>
<dbReference type="Proteomes" id="UP000198287">
    <property type="component" value="Unassembled WGS sequence"/>
</dbReference>
<evidence type="ECO:0000256" key="1">
    <source>
        <dbReference type="SAM" id="MobiDB-lite"/>
    </source>
</evidence>
<evidence type="ECO:0000313" key="4">
    <source>
        <dbReference type="Proteomes" id="UP000198287"/>
    </source>
</evidence>
<proteinExistence type="predicted"/>
<dbReference type="OrthoDB" id="428159at2759"/>
<reference evidence="3 4" key="1">
    <citation type="submission" date="2015-12" db="EMBL/GenBank/DDBJ databases">
        <title>The genome of Folsomia candida.</title>
        <authorList>
            <person name="Faddeeva A."/>
            <person name="Derks M.F."/>
            <person name="Anvar Y."/>
            <person name="Smit S."/>
            <person name="Van Straalen N."/>
            <person name="Roelofs D."/>
        </authorList>
    </citation>
    <scope>NUCLEOTIDE SEQUENCE [LARGE SCALE GENOMIC DNA]</scope>
    <source>
        <strain evidence="3 4">VU population</strain>
        <tissue evidence="3">Whole body</tissue>
    </source>
</reference>
<feature type="region of interest" description="Disordered" evidence="1">
    <location>
        <begin position="432"/>
        <end position="455"/>
    </location>
</feature>
<feature type="transmembrane region" description="Helical" evidence="2">
    <location>
        <begin position="494"/>
        <end position="517"/>
    </location>
</feature>
<accession>A0A226ELU9</accession>
<sequence>MRKIMGGRNDEEEHTLVTMWEDSCPPQRRTSFIGNINSDISMSPDMTMKGDKSSLSPYLGEKRRQYSLRNLTVLCLAAIFCAETVGGDMVYVRSGDFGQLVTSSTARWSKGTAKDPLMLKKPNEGQDDAWQASWSKGTAKDPLKKLNGPGVVCRVYHTTLRGVGLVSDGTEGSICNIDTQEGSQGSDKYQTISQSASRLVWSLWKRPNPPPTGAVAVSVKPQKFLAADLNYTVIGYLDPTLNLGSAIFPHQPTPSGSCLVLTEIEPVRYELSDIQLKRNKGFIEEDIVLAIGKLQNNYYDESRDRKRGKVESVLSFETNSFDYFGQGYLMAKGLHTVIHLPESTKTLEWGIPFTQAGKTETMTAVADLYPGTAINVTLHGTRLNGEMSYWATLKTYFKDGTFSTRLMDNHRKVIEIQDIRLEHSKPYFLANNSVVPEPTTTTTTTSTSTTTPVPYEDEDFLDGGTEGGNALPVESSPHNNIQADQSLHLMADSAAAASVALSHFTSAFFLLGFTLYLSNILTIFV</sequence>
<keyword evidence="4" id="KW-1185">Reference proteome</keyword>
<evidence type="ECO:0000256" key="2">
    <source>
        <dbReference type="SAM" id="Phobius"/>
    </source>
</evidence>
<organism evidence="3 4">
    <name type="scientific">Folsomia candida</name>
    <name type="common">Springtail</name>
    <dbReference type="NCBI Taxonomy" id="158441"/>
    <lineage>
        <taxon>Eukaryota</taxon>
        <taxon>Metazoa</taxon>
        <taxon>Ecdysozoa</taxon>
        <taxon>Arthropoda</taxon>
        <taxon>Hexapoda</taxon>
        <taxon>Collembola</taxon>
        <taxon>Entomobryomorpha</taxon>
        <taxon>Isotomoidea</taxon>
        <taxon>Isotomidae</taxon>
        <taxon>Proisotominae</taxon>
        <taxon>Folsomia</taxon>
    </lineage>
</organism>
<comment type="caution">
    <text evidence="3">The sequence shown here is derived from an EMBL/GenBank/DDBJ whole genome shotgun (WGS) entry which is preliminary data.</text>
</comment>
<keyword evidence="2" id="KW-0812">Transmembrane</keyword>